<keyword evidence="3" id="KW-1185">Reference proteome</keyword>
<feature type="compositionally biased region" description="Low complexity" evidence="1">
    <location>
        <begin position="733"/>
        <end position="761"/>
    </location>
</feature>
<gene>
    <name evidence="2" type="ORF">OC846_001521</name>
</gene>
<feature type="compositionally biased region" description="Low complexity" evidence="1">
    <location>
        <begin position="565"/>
        <end position="596"/>
    </location>
</feature>
<feature type="region of interest" description="Disordered" evidence="1">
    <location>
        <begin position="1184"/>
        <end position="1212"/>
    </location>
</feature>
<feature type="compositionally biased region" description="Polar residues" evidence="1">
    <location>
        <begin position="663"/>
        <end position="672"/>
    </location>
</feature>
<feature type="compositionally biased region" description="Low complexity" evidence="1">
    <location>
        <begin position="939"/>
        <end position="958"/>
    </location>
</feature>
<protein>
    <submittedName>
        <fullName evidence="2">Uncharacterized protein</fullName>
    </submittedName>
</protein>
<feature type="compositionally biased region" description="Low complexity" evidence="1">
    <location>
        <begin position="89"/>
        <end position="115"/>
    </location>
</feature>
<proteinExistence type="predicted"/>
<feature type="region of interest" description="Disordered" evidence="1">
    <location>
        <begin position="888"/>
        <end position="917"/>
    </location>
</feature>
<comment type="caution">
    <text evidence="2">The sequence shown here is derived from an EMBL/GenBank/DDBJ whole genome shotgun (WGS) entry which is preliminary data.</text>
</comment>
<feature type="compositionally biased region" description="Polar residues" evidence="1">
    <location>
        <begin position="493"/>
        <end position="515"/>
    </location>
</feature>
<feature type="compositionally biased region" description="Low complexity" evidence="1">
    <location>
        <begin position="298"/>
        <end position="317"/>
    </location>
</feature>
<feature type="compositionally biased region" description="Pro residues" evidence="1">
    <location>
        <begin position="458"/>
        <end position="470"/>
    </location>
</feature>
<feature type="compositionally biased region" description="Polar residues" evidence="1">
    <location>
        <begin position="257"/>
        <end position="290"/>
    </location>
</feature>
<dbReference type="Proteomes" id="UP001176517">
    <property type="component" value="Unassembled WGS sequence"/>
</dbReference>
<feature type="compositionally biased region" description="Low complexity" evidence="1">
    <location>
        <begin position="632"/>
        <end position="649"/>
    </location>
</feature>
<name>A0AAN6GYS9_9BASI</name>
<feature type="compositionally biased region" description="Basic and acidic residues" evidence="1">
    <location>
        <begin position="783"/>
        <end position="795"/>
    </location>
</feature>
<feature type="compositionally biased region" description="Polar residues" evidence="1">
    <location>
        <begin position="149"/>
        <end position="161"/>
    </location>
</feature>
<feature type="region of interest" description="Disordered" evidence="1">
    <location>
        <begin position="1"/>
        <end position="227"/>
    </location>
</feature>
<organism evidence="2 3">
    <name type="scientific">Tilletia horrida</name>
    <dbReference type="NCBI Taxonomy" id="155126"/>
    <lineage>
        <taxon>Eukaryota</taxon>
        <taxon>Fungi</taxon>
        <taxon>Dikarya</taxon>
        <taxon>Basidiomycota</taxon>
        <taxon>Ustilaginomycotina</taxon>
        <taxon>Exobasidiomycetes</taxon>
        <taxon>Tilletiales</taxon>
        <taxon>Tilletiaceae</taxon>
        <taxon>Tilletia</taxon>
    </lineage>
</organism>
<feature type="compositionally biased region" description="Acidic residues" evidence="1">
    <location>
        <begin position="684"/>
        <end position="693"/>
    </location>
</feature>
<feature type="compositionally biased region" description="Low complexity" evidence="1">
    <location>
        <begin position="179"/>
        <end position="196"/>
    </location>
</feature>
<feature type="compositionally biased region" description="Polar residues" evidence="1">
    <location>
        <begin position="338"/>
        <end position="351"/>
    </location>
</feature>
<feature type="compositionally biased region" description="Low complexity" evidence="1">
    <location>
        <begin position="354"/>
        <end position="365"/>
    </location>
</feature>
<accession>A0AAN6GYS9</accession>
<feature type="region of interest" description="Disordered" evidence="1">
    <location>
        <begin position="250"/>
        <end position="427"/>
    </location>
</feature>
<feature type="compositionally biased region" description="Low complexity" evidence="1">
    <location>
        <begin position="516"/>
        <end position="532"/>
    </location>
</feature>
<feature type="compositionally biased region" description="Basic residues" evidence="1">
    <location>
        <begin position="538"/>
        <end position="548"/>
    </location>
</feature>
<feature type="compositionally biased region" description="Polar residues" evidence="1">
    <location>
        <begin position="200"/>
        <end position="218"/>
    </location>
</feature>
<feature type="region of interest" description="Disordered" evidence="1">
    <location>
        <begin position="938"/>
        <end position="958"/>
    </location>
</feature>
<feature type="compositionally biased region" description="Polar residues" evidence="1">
    <location>
        <begin position="386"/>
        <end position="395"/>
    </location>
</feature>
<feature type="region of interest" description="Disordered" evidence="1">
    <location>
        <begin position="729"/>
        <end position="795"/>
    </location>
</feature>
<feature type="compositionally biased region" description="Basic residues" evidence="1">
    <location>
        <begin position="164"/>
        <end position="175"/>
    </location>
</feature>
<feature type="region of interest" description="Disordered" evidence="1">
    <location>
        <begin position="453"/>
        <end position="693"/>
    </location>
</feature>
<feature type="compositionally biased region" description="Polar residues" evidence="1">
    <location>
        <begin position="888"/>
        <end position="911"/>
    </location>
</feature>
<dbReference type="AlphaFoldDB" id="A0AAN6GYS9"/>
<evidence type="ECO:0000256" key="1">
    <source>
        <dbReference type="SAM" id="MobiDB-lite"/>
    </source>
</evidence>
<feature type="compositionally biased region" description="Low complexity" evidence="1">
    <location>
        <begin position="604"/>
        <end position="624"/>
    </location>
</feature>
<evidence type="ECO:0000313" key="2">
    <source>
        <dbReference type="EMBL" id="KAK0555969.1"/>
    </source>
</evidence>
<feature type="compositionally biased region" description="Polar residues" evidence="1">
    <location>
        <begin position="1021"/>
        <end position="1048"/>
    </location>
</feature>
<reference evidence="2" key="1">
    <citation type="journal article" date="2023" name="PhytoFront">
        <title>Draft Genome Resources of Seven Strains of Tilletia horrida, Causal Agent of Kernel Smut of Rice.</title>
        <authorList>
            <person name="Khanal S."/>
            <person name="Antony Babu S."/>
            <person name="Zhou X.G."/>
        </authorList>
    </citation>
    <scope>NUCLEOTIDE SEQUENCE</scope>
    <source>
        <strain evidence="2">TX6</strain>
    </source>
</reference>
<evidence type="ECO:0000313" key="3">
    <source>
        <dbReference type="Proteomes" id="UP001176517"/>
    </source>
</evidence>
<feature type="region of interest" description="Disordered" evidence="1">
    <location>
        <begin position="990"/>
        <end position="1066"/>
    </location>
</feature>
<dbReference type="EMBL" id="JAPDMZ010000022">
    <property type="protein sequence ID" value="KAK0555969.1"/>
    <property type="molecule type" value="Genomic_DNA"/>
</dbReference>
<feature type="compositionally biased region" description="Low complexity" evidence="1">
    <location>
        <begin position="398"/>
        <end position="408"/>
    </location>
</feature>
<sequence>MGNSQSQPSPLPPMPSRTEAGLSSRQGEVPAPAPSAPSTPARRTRSQTAALRSSRLPRGSDQSNLDADPMDWAPEEEAQMPRRVRARLADALLSLGSSPPSASASARSNRTQRSRTPATRRLPSSRSNGPDYPILPTDEEAAAAAAAASITSPDSGSNSSLLHRITRPLPRRSHRSRETVPTSSRSRPPASQSSMPDEQPPTNHGSSTPNQQTANTPFNPADLNEEQLALLSAHPTLAALFSEMVTGSSPYLRLNEPASTAPSGDATSSAGQSSNRNAESQSSQNATSSVRSERAWSRRTASSRPSGRSSLPSGGEPSRSEIRPGSSITIQAALFTNGRPNPSRSMTQGVNTDGAGASSSPARPSFDAPNQRRTRSASFPAGQAVSPRSSTSGANSDGFFPRFGQHFGQRGRRTDRPDYPLSPADGPTAVDIADTVNRLLRVATAATAATIVARSEGLPPPPGAGAPPENPMAGFGLNRQGNSAPLNARFGPQSHQHGSASGPQNRSGATAASNQSAPASDLALPSSRASDSGPIRNGRLRNLVHRGPARSMQRSRNSLDLLADSRNSQSSLGTTSSSESASTSTRSLSSATSSRSHGWLNPWRSQSRASDSAADAAQSTNASTLSDALEGARSTSTSSDSARAASSPSILSRLGLPFHSRRTGSNTSQPTEVRSGDGQRGADTADEDLDSLFDDSVPAYAHRTARSHMEENRHAAETMSDLLRQSLAQPMPSQLQRSRSQASLRGSSLTSAVESSSARSAGTGPRHDGATGNPGPESASHAETGERDDGSGSVRFDIRDSAASIATMLDRARAGLPGESEAVEGSFEWFLNQVCRDLVVALEQMDAEQERVSRIGAALGRSFGEIRNPQTPQDRLRRAIIEQTLHSGSHLPTMSGQPGVSTSFAPNTNATSDRRQGDVRRAELSFFRVFCFPRANQDGVSASASPAPAPSGSVPPAGATSLASDDNFVLHPDLIPCVVVGVRSATWTEMRDGQAGATDESESGPRLRSAGPGPWPPWIRSFQSSGPSASEDTEMTDASSSNDATPAMTSMAGGDAETTRSGPDSDVPPRAWRFVVYITGGFWPRSHPLLQAPSVGAAHDVMHLIDVLTDMAHPELVGGSNAPPGFEPMFGTETSPLTPGNALFEMLSMLVGGQTRPQKATKAELAKSQETKVAKGWELLGSRAGAGEEASVSERVAGKQRDQSEGSSGLVAESTSLVGQGLVLESTAQRCLICLDDWQLTTTLPTGRKAGVTKAPAAEGQAPAYPQAV</sequence>